<keyword evidence="2" id="KW-0963">Cytoplasm</keyword>
<proteinExistence type="predicted"/>
<gene>
    <name evidence="4" type="ORF">Cvel_16792</name>
</gene>
<name>A0A0G4FG83_9ALVE</name>
<feature type="compositionally biased region" description="Low complexity" evidence="3">
    <location>
        <begin position="424"/>
        <end position="433"/>
    </location>
</feature>
<feature type="region of interest" description="Disordered" evidence="3">
    <location>
        <begin position="424"/>
        <end position="450"/>
    </location>
</feature>
<dbReference type="GO" id="GO:0005869">
    <property type="term" value="C:dynactin complex"/>
    <property type="evidence" value="ECO:0007669"/>
    <property type="project" value="InterPro"/>
</dbReference>
<dbReference type="InterPro" id="IPR028133">
    <property type="entry name" value="Dynamitin"/>
</dbReference>
<feature type="region of interest" description="Disordered" evidence="3">
    <location>
        <begin position="327"/>
        <end position="365"/>
    </location>
</feature>
<evidence type="ECO:0000256" key="3">
    <source>
        <dbReference type="SAM" id="MobiDB-lite"/>
    </source>
</evidence>
<sequence>MTEPSPQPESLDVAPASAAPAGEPTAPAAADAASLPPHSESPSAPGDAPPSPSPPKTAPDVPDSGGAGVKADVWSEFAEKVKAKVKEFPVLEYDPETDPELLEAKRKAEEATDEGSGEPSEPPEASRSVMPITPRSTRTPRKTEDRPPGELDNSGIAPEAAFYRFAGKRIQEGLDFRPRLDVVIQQLEEQSRFEVGSSYWPRETPIERLQRLRKEVPETIAAVKEYLASLDKLKKTVDSGDGTLASEVFKDCEVLRGAIQQTDAHVKVLATHDPLFRREFYGSNSAGGKKALHDLCGSEAGPMRVLMSKLAAVQNHAERTRQVFLSGEEPVPSASSVPVGAQAEKGKEEEGEGATEEEKKRHRESRAEALKNLGRGVVYQLPSGDGHLSAARDDRLERVERMEKRVNALLNMIGKSKAALPKAAATAGQAEEGAAGGEEKKPKAQPAPAPISLSTQLTDLYARLQRCGSEGAIRRAEMSIRALQCELEQIRPRPVGGPDADDSDIPDAFNPNTRLQKLYDDVVIYDDTAKQMKQMLHSLKDCEKEYLQAVHVVQTIRAQEVQQFALLDLVHASKDGMETLEKQIKENDAVLKKNADILVKRLSK</sequence>
<evidence type="ECO:0000256" key="2">
    <source>
        <dbReference type="ARBA" id="ARBA00022490"/>
    </source>
</evidence>
<feature type="compositionally biased region" description="Pro residues" evidence="3">
    <location>
        <begin position="47"/>
        <end position="57"/>
    </location>
</feature>
<feature type="region of interest" description="Disordered" evidence="3">
    <location>
        <begin position="85"/>
        <end position="155"/>
    </location>
</feature>
<dbReference type="GO" id="GO:0007017">
    <property type="term" value="P:microtubule-based process"/>
    <property type="evidence" value="ECO:0007669"/>
    <property type="project" value="InterPro"/>
</dbReference>
<dbReference type="AlphaFoldDB" id="A0A0G4FG83"/>
<dbReference type="VEuPathDB" id="CryptoDB:Cvel_16792"/>
<feature type="region of interest" description="Disordered" evidence="3">
    <location>
        <begin position="1"/>
        <end position="70"/>
    </location>
</feature>
<evidence type="ECO:0000313" key="4">
    <source>
        <dbReference type="EMBL" id="CEM12176.1"/>
    </source>
</evidence>
<protein>
    <submittedName>
        <fullName evidence="4">Uncharacterized protein</fullName>
    </submittedName>
</protein>
<organism evidence="4">
    <name type="scientific">Chromera velia CCMP2878</name>
    <dbReference type="NCBI Taxonomy" id="1169474"/>
    <lineage>
        <taxon>Eukaryota</taxon>
        <taxon>Sar</taxon>
        <taxon>Alveolata</taxon>
        <taxon>Colpodellida</taxon>
        <taxon>Chromeraceae</taxon>
        <taxon>Chromera</taxon>
    </lineage>
</organism>
<accession>A0A0G4FG83</accession>
<dbReference type="Pfam" id="PF04912">
    <property type="entry name" value="Dynamitin"/>
    <property type="match status" value="1"/>
</dbReference>
<dbReference type="PANTHER" id="PTHR15346">
    <property type="entry name" value="DYNACTIN SUBUNIT"/>
    <property type="match status" value="1"/>
</dbReference>
<dbReference type="GO" id="GO:0005737">
    <property type="term" value="C:cytoplasm"/>
    <property type="evidence" value="ECO:0007669"/>
    <property type="project" value="UniProtKB-SubCell"/>
</dbReference>
<feature type="compositionally biased region" description="Low complexity" evidence="3">
    <location>
        <begin position="14"/>
        <end position="46"/>
    </location>
</feature>
<evidence type="ECO:0000256" key="1">
    <source>
        <dbReference type="ARBA" id="ARBA00004496"/>
    </source>
</evidence>
<dbReference type="EMBL" id="CDMZ01000343">
    <property type="protein sequence ID" value="CEM12176.1"/>
    <property type="molecule type" value="Genomic_DNA"/>
</dbReference>
<comment type="subcellular location">
    <subcellularLocation>
        <location evidence="1">Cytoplasm</location>
    </subcellularLocation>
</comment>
<reference evidence="4" key="1">
    <citation type="submission" date="2014-11" db="EMBL/GenBank/DDBJ databases">
        <authorList>
            <person name="Otto D Thomas"/>
            <person name="Naeem Raeece"/>
        </authorList>
    </citation>
    <scope>NUCLEOTIDE SEQUENCE</scope>
</reference>